<keyword evidence="2" id="KW-1185">Reference proteome</keyword>
<dbReference type="RefSeq" id="WP_099542334.1">
    <property type="nucleotide sequence ID" value="NZ_PEBQ01000211.1"/>
</dbReference>
<evidence type="ECO:0000313" key="2">
    <source>
        <dbReference type="Proteomes" id="UP000228751"/>
    </source>
</evidence>
<proteinExistence type="predicted"/>
<name>A0A2G4R7X9_9PROT</name>
<reference evidence="1 2" key="1">
    <citation type="submission" date="2017-10" db="EMBL/GenBank/DDBJ databases">
        <title>Genomic analysis of the genus Acetobacter.</title>
        <authorList>
            <person name="Kim K.H."/>
            <person name="Chun B.H."/>
            <person name="Son A.R."/>
            <person name="Jeon C.O."/>
        </authorList>
    </citation>
    <scope>NUCLEOTIDE SEQUENCE [LARGE SCALE GENOMIC DNA]</scope>
    <source>
        <strain evidence="1 2">LHT 2458</strain>
    </source>
</reference>
<gene>
    <name evidence="1" type="ORF">CSR02_15790</name>
</gene>
<accession>A0A2G4R7X9</accession>
<dbReference type="Proteomes" id="UP000228751">
    <property type="component" value="Unassembled WGS sequence"/>
</dbReference>
<protein>
    <submittedName>
        <fullName evidence="1">Uncharacterized protein</fullName>
    </submittedName>
</protein>
<dbReference type="EMBL" id="PEBQ01000211">
    <property type="protein sequence ID" value="PHY92664.1"/>
    <property type="molecule type" value="Genomic_DNA"/>
</dbReference>
<comment type="caution">
    <text evidence="1">The sequence shown here is derived from an EMBL/GenBank/DDBJ whole genome shotgun (WGS) entry which is preliminary data.</text>
</comment>
<dbReference type="AlphaFoldDB" id="A0A2G4R7X9"/>
<evidence type="ECO:0000313" key="1">
    <source>
        <dbReference type="EMBL" id="PHY92664.1"/>
    </source>
</evidence>
<sequence length="380" mass="42110">MPDSQKKSVDDSEDGFLRRATKKSHFPLILSEEEMAKHMRIVAGGGYGQKDQHLSLLYRSMVCGGGALYLNMHGDLGLTGSIIAWADKINRKEDVISLAFPKAAPLHGDEVVCFNPFESMDALTSAKSIVLGADGKVGRSSDFFVGRSMEMHRSVLSGLFWLRDNLGLYVDAQVIQDHLNFEAVIALSERQDIPDEHLQGVRDYLKSILPLGEGMAKKQHALIQMMSTERLRIMTKEYPGIFTAGRNDIDFSSVIAKRQIVVVTFPSLTRNAELNDFLSSLVLNAFDSCVGKLFHKSEKNWDESNSAVKDKYPMFLVMSTDDRFLRGSNLCQAGNTGRLAMVLATEDFSCLSKLSAKEGKTILSNASTKFFMPDDKTGSK</sequence>
<organism evidence="1 2">
    <name type="scientific">Acetobacter pomorum</name>
    <dbReference type="NCBI Taxonomy" id="65959"/>
    <lineage>
        <taxon>Bacteria</taxon>
        <taxon>Pseudomonadati</taxon>
        <taxon>Pseudomonadota</taxon>
        <taxon>Alphaproteobacteria</taxon>
        <taxon>Acetobacterales</taxon>
        <taxon>Acetobacteraceae</taxon>
        <taxon>Acetobacter</taxon>
    </lineage>
</organism>